<evidence type="ECO:0000256" key="3">
    <source>
        <dbReference type="ARBA" id="ARBA00022722"/>
    </source>
</evidence>
<dbReference type="PANTHER" id="PTHR30255">
    <property type="entry name" value="SINGLE-STRANDED-DNA-SPECIFIC EXONUCLEASE RECJ"/>
    <property type="match status" value="1"/>
</dbReference>
<evidence type="ECO:0000259" key="6">
    <source>
        <dbReference type="Pfam" id="PF01368"/>
    </source>
</evidence>
<dbReference type="Gene3D" id="3.90.1640.30">
    <property type="match status" value="1"/>
</dbReference>
<dbReference type="AlphaFoldDB" id="A0A1B9F4Z6"/>
<name>A0A1B9F4Z6_9BACT</name>
<reference evidence="9 10" key="1">
    <citation type="submission" date="2016-06" db="EMBL/GenBank/DDBJ databases">
        <title>Respiratory ammonification of nitrate coupled to the oxidation of elemental sulfur in deep-sea autotrophic thermophilic bacteria.</title>
        <authorList>
            <person name="Slobodkina G.B."/>
            <person name="Mardanov A.V."/>
            <person name="Ravin N.V."/>
            <person name="Frolova A.A."/>
            <person name="Viryasiv M.B."/>
            <person name="Chernyh N.A."/>
            <person name="Bonch-Osmolovskaya E.A."/>
            <person name="Slobodkin A.I."/>
        </authorList>
    </citation>
    <scope>NUCLEOTIDE SEQUENCE [LARGE SCALE GENOMIC DNA]</scope>
    <source>
        <strain evidence="9 10">S69</strain>
    </source>
</reference>
<dbReference type="GO" id="GO:0008409">
    <property type="term" value="F:5'-3' exonuclease activity"/>
    <property type="evidence" value="ECO:0007669"/>
    <property type="project" value="InterPro"/>
</dbReference>
<dbReference type="InterPro" id="IPR041122">
    <property type="entry name" value="RecJ_OB"/>
</dbReference>
<evidence type="ECO:0000256" key="5">
    <source>
        <dbReference type="ARBA" id="ARBA00022839"/>
    </source>
</evidence>
<sequence length="577" mass="64265">MKSLILDRHWEFRAPSKTARRLSERLEIPIAIAGYLEDCGICTEEAARVHLEPELRAMTAPWLMKDMEKAVTRIVDAVVRRELIGIFGDYDADGVTSTAIISLFFRTIGQPHVIYIPHRENDGYGLNEAGIRYLHSKGATLMVTVDCGITGATEVEFAQSLGLDVIVTDHHEPGDEIPSCVAVLNPKRQDCSYPFEGLAGVGVAFNLIVALRAALRERGFFRSIPEPNLKEFLDLVTIGTIGDIVPLVYENRIFTRTGLNVIRNSRRPGIQALLSECTVKGDVGVSEVAFRLVPRINAAGRMDHAKTALNLMLTEDHTEAQNLASILSRYNSERQRIEARIFKEALELAEHEIDSPIIILVNPGWKKGVIGIVASKLMDRLKRPVILLTEEPDGSLEGSGRSTSQFDLYAILKSCEEYLEGFGGHRAAAGLRLRAENFEAFKEATISTVKSMEVSRTPGLKIHFDMSVESLGDPGLKDVLSKLEPFGPGCEPPVLRLQNFLVKNMNIVGRNHLKLLLVPKDSLYVRPVEVLGWGMGELQELPWGKLELACTPFFNNWNGQRTLQLKLMDARYHRHEA</sequence>
<dbReference type="PATRIC" id="fig|1156395.6.peg.1517"/>
<evidence type="ECO:0000313" key="10">
    <source>
        <dbReference type="Proteomes" id="UP000093080"/>
    </source>
</evidence>
<gene>
    <name evidence="9" type="ORF">DBT_1503</name>
</gene>
<dbReference type="InterPro" id="IPR001667">
    <property type="entry name" value="DDH_dom"/>
</dbReference>
<feature type="domain" description="DDH" evidence="6">
    <location>
        <begin position="84"/>
        <end position="240"/>
    </location>
</feature>
<dbReference type="Gene3D" id="3.10.310.30">
    <property type="match status" value="1"/>
</dbReference>
<comment type="caution">
    <text evidence="9">The sequence shown here is derived from an EMBL/GenBank/DDBJ whole genome shotgun (WGS) entry which is preliminary data.</text>
</comment>
<dbReference type="Proteomes" id="UP000093080">
    <property type="component" value="Unassembled WGS sequence"/>
</dbReference>
<dbReference type="NCBIfam" id="TIGR00644">
    <property type="entry name" value="recJ"/>
    <property type="match status" value="1"/>
</dbReference>
<organism evidence="9 10">
    <name type="scientific">Dissulfuribacter thermophilus</name>
    <dbReference type="NCBI Taxonomy" id="1156395"/>
    <lineage>
        <taxon>Bacteria</taxon>
        <taxon>Pseudomonadati</taxon>
        <taxon>Thermodesulfobacteriota</taxon>
        <taxon>Dissulfuribacteria</taxon>
        <taxon>Dissulfuribacterales</taxon>
        <taxon>Dissulfuribacteraceae</taxon>
        <taxon>Dissulfuribacter</taxon>
    </lineage>
</organism>
<dbReference type="GO" id="GO:0003676">
    <property type="term" value="F:nucleic acid binding"/>
    <property type="evidence" value="ECO:0007669"/>
    <property type="project" value="InterPro"/>
</dbReference>
<keyword evidence="4" id="KW-0378">Hydrolase</keyword>
<evidence type="ECO:0000256" key="2">
    <source>
        <dbReference type="ARBA" id="ARBA00019841"/>
    </source>
</evidence>
<dbReference type="Pfam" id="PF02272">
    <property type="entry name" value="DHHA1"/>
    <property type="match status" value="1"/>
</dbReference>
<evidence type="ECO:0000256" key="4">
    <source>
        <dbReference type="ARBA" id="ARBA00022801"/>
    </source>
</evidence>
<keyword evidence="10" id="KW-1185">Reference proteome</keyword>
<evidence type="ECO:0000259" key="7">
    <source>
        <dbReference type="Pfam" id="PF02272"/>
    </source>
</evidence>
<dbReference type="Pfam" id="PF01368">
    <property type="entry name" value="DHH"/>
    <property type="match status" value="1"/>
</dbReference>
<dbReference type="Pfam" id="PF17768">
    <property type="entry name" value="RecJ_OB"/>
    <property type="match status" value="1"/>
</dbReference>
<dbReference type="InterPro" id="IPR004610">
    <property type="entry name" value="RecJ"/>
</dbReference>
<protein>
    <recommendedName>
        <fullName evidence="2">Single-stranded-DNA-specific exonuclease RecJ</fullName>
    </recommendedName>
</protein>
<dbReference type="InterPro" id="IPR051673">
    <property type="entry name" value="SSDNA_exonuclease_RecJ"/>
</dbReference>
<dbReference type="PANTHER" id="PTHR30255:SF2">
    <property type="entry name" value="SINGLE-STRANDED-DNA-SPECIFIC EXONUCLEASE RECJ"/>
    <property type="match status" value="1"/>
</dbReference>
<dbReference type="SUPFAM" id="SSF64182">
    <property type="entry name" value="DHH phosphoesterases"/>
    <property type="match status" value="1"/>
</dbReference>
<accession>A0A1B9F4Z6</accession>
<dbReference type="InterPro" id="IPR003156">
    <property type="entry name" value="DHHA1_dom"/>
</dbReference>
<dbReference type="EMBL" id="MAGO01000007">
    <property type="protein sequence ID" value="OCC15017.1"/>
    <property type="molecule type" value="Genomic_DNA"/>
</dbReference>
<dbReference type="GO" id="GO:0006281">
    <property type="term" value="P:DNA repair"/>
    <property type="evidence" value="ECO:0007669"/>
    <property type="project" value="InterPro"/>
</dbReference>
<proteinExistence type="inferred from homology"/>
<evidence type="ECO:0000259" key="8">
    <source>
        <dbReference type="Pfam" id="PF17768"/>
    </source>
</evidence>
<evidence type="ECO:0000313" key="9">
    <source>
        <dbReference type="EMBL" id="OCC15017.1"/>
    </source>
</evidence>
<dbReference type="InterPro" id="IPR038763">
    <property type="entry name" value="DHH_sf"/>
</dbReference>
<keyword evidence="5 9" id="KW-0269">Exonuclease</keyword>
<comment type="similarity">
    <text evidence="1">Belongs to the RecJ family.</text>
</comment>
<evidence type="ECO:0000256" key="1">
    <source>
        <dbReference type="ARBA" id="ARBA00005915"/>
    </source>
</evidence>
<keyword evidence="3" id="KW-0540">Nuclease</keyword>
<dbReference type="RefSeq" id="WP_067618395.1">
    <property type="nucleotide sequence ID" value="NZ_MAGO01000007.1"/>
</dbReference>
<feature type="domain" description="RecJ OB" evidence="8">
    <location>
        <begin position="476"/>
        <end position="569"/>
    </location>
</feature>
<feature type="domain" description="DHHA1" evidence="7">
    <location>
        <begin position="356"/>
        <end position="450"/>
    </location>
</feature>
<dbReference type="STRING" id="1156395.DBT_1503"/>
<dbReference type="GO" id="GO:0006310">
    <property type="term" value="P:DNA recombination"/>
    <property type="evidence" value="ECO:0007669"/>
    <property type="project" value="InterPro"/>
</dbReference>
<dbReference type="OrthoDB" id="9809852at2"/>